<proteinExistence type="inferred from homology"/>
<dbReference type="OrthoDB" id="6288097at2759"/>
<keyword evidence="4" id="KW-1185">Reference proteome</keyword>
<name>A0A443SUM0_9ACAR</name>
<feature type="region of interest" description="Disordered" evidence="2">
    <location>
        <begin position="146"/>
        <end position="195"/>
    </location>
</feature>
<dbReference type="GO" id="GO:0005737">
    <property type="term" value="C:cytoplasm"/>
    <property type="evidence" value="ECO:0007669"/>
    <property type="project" value="TreeGrafter"/>
</dbReference>
<dbReference type="STRING" id="299467.A0A443SUM0"/>
<sequence length="210" mass="23533">MISPNNSKIPENRLKAIQRAKRTKKNPVPFPLDNDEWKDFEDEREKDYSGLRIQALNLKDKEEELRDQKLQENGQENKKDDGIGPWKVMTPSPIPDVVPAVENVTVKDEPMTTTTTGGRYVPPALRNKGSANNLDPVVVGRRTWKSTAPQIDNESEFPTLGNEVADSKNAFQPVRQGSRDIPSSHNPPLDIGNKFNLLSSSSRKVDCDSD</sequence>
<dbReference type="AlphaFoldDB" id="A0A443SUM0"/>
<accession>A0A443SUM0</accession>
<gene>
    <name evidence="3" type="ORF">B4U80_06579</name>
</gene>
<evidence type="ECO:0000256" key="2">
    <source>
        <dbReference type="SAM" id="MobiDB-lite"/>
    </source>
</evidence>
<comment type="similarity">
    <text evidence="1">Belongs to the CDV3 family.</text>
</comment>
<comment type="caution">
    <text evidence="3">The sequence shown here is derived from an EMBL/GenBank/DDBJ whole genome shotgun (WGS) entry which is preliminary data.</text>
</comment>
<dbReference type="Proteomes" id="UP000288716">
    <property type="component" value="Unassembled WGS sequence"/>
</dbReference>
<feature type="compositionally biased region" description="Basic and acidic residues" evidence="2">
    <location>
        <begin position="61"/>
        <end position="82"/>
    </location>
</feature>
<feature type="region of interest" description="Disordered" evidence="2">
    <location>
        <begin position="61"/>
        <end position="134"/>
    </location>
</feature>
<protein>
    <submittedName>
        <fullName evidence="3">Protein CDV3-like protein</fullName>
    </submittedName>
</protein>
<reference evidence="3 4" key="1">
    <citation type="journal article" date="2018" name="Gigascience">
        <title>Genomes of trombidid mites reveal novel predicted allergens and laterally-transferred genes associated with secondary metabolism.</title>
        <authorList>
            <person name="Dong X."/>
            <person name="Chaisiri K."/>
            <person name="Xia D."/>
            <person name="Armstrong S.D."/>
            <person name="Fang Y."/>
            <person name="Donnelly M.J."/>
            <person name="Kadowaki T."/>
            <person name="McGarry J.W."/>
            <person name="Darby A.C."/>
            <person name="Makepeace B.L."/>
        </authorList>
    </citation>
    <scope>NUCLEOTIDE SEQUENCE [LARGE SCALE GENOMIC DNA]</scope>
    <source>
        <strain evidence="3">UoL-UT</strain>
    </source>
</reference>
<dbReference type="Pfam" id="PF15359">
    <property type="entry name" value="CDV3"/>
    <property type="match status" value="1"/>
</dbReference>
<organism evidence="3 4">
    <name type="scientific">Leptotrombidium deliense</name>
    <dbReference type="NCBI Taxonomy" id="299467"/>
    <lineage>
        <taxon>Eukaryota</taxon>
        <taxon>Metazoa</taxon>
        <taxon>Ecdysozoa</taxon>
        <taxon>Arthropoda</taxon>
        <taxon>Chelicerata</taxon>
        <taxon>Arachnida</taxon>
        <taxon>Acari</taxon>
        <taxon>Acariformes</taxon>
        <taxon>Trombidiformes</taxon>
        <taxon>Prostigmata</taxon>
        <taxon>Anystina</taxon>
        <taxon>Parasitengona</taxon>
        <taxon>Trombiculoidea</taxon>
        <taxon>Trombiculidae</taxon>
        <taxon>Leptotrombidium</taxon>
    </lineage>
</organism>
<dbReference type="PANTHER" id="PTHR16284">
    <property type="entry name" value="PROTEIN CDV3 HOMOLOG"/>
    <property type="match status" value="1"/>
</dbReference>
<dbReference type="VEuPathDB" id="VectorBase:LDEU000846"/>
<dbReference type="PANTHER" id="PTHR16284:SF13">
    <property type="entry name" value="PROTEIN CDV3 HOMOLOG"/>
    <property type="match status" value="1"/>
</dbReference>
<evidence type="ECO:0000313" key="3">
    <source>
        <dbReference type="EMBL" id="RWS31194.1"/>
    </source>
</evidence>
<dbReference type="InterPro" id="IPR026806">
    <property type="entry name" value="CDV3"/>
</dbReference>
<evidence type="ECO:0000313" key="4">
    <source>
        <dbReference type="Proteomes" id="UP000288716"/>
    </source>
</evidence>
<dbReference type="EMBL" id="NCKV01000244">
    <property type="protein sequence ID" value="RWS31194.1"/>
    <property type="molecule type" value="Genomic_DNA"/>
</dbReference>
<evidence type="ECO:0000256" key="1">
    <source>
        <dbReference type="ARBA" id="ARBA00006062"/>
    </source>
</evidence>